<evidence type="ECO:0000313" key="2">
    <source>
        <dbReference type="EMBL" id="RPD66126.1"/>
    </source>
</evidence>
<reference evidence="2" key="1">
    <citation type="journal article" date="2018" name="Genome Biol. Evol.">
        <title>Genomics and development of Lentinus tigrinus, a white-rot wood-decaying mushroom with dimorphic fruiting bodies.</title>
        <authorList>
            <person name="Wu B."/>
            <person name="Xu Z."/>
            <person name="Knudson A."/>
            <person name="Carlson A."/>
            <person name="Chen N."/>
            <person name="Kovaka S."/>
            <person name="LaButti K."/>
            <person name="Lipzen A."/>
            <person name="Pennachio C."/>
            <person name="Riley R."/>
            <person name="Schakwitz W."/>
            <person name="Umezawa K."/>
            <person name="Ohm R.A."/>
            <person name="Grigoriev I.V."/>
            <person name="Nagy L.G."/>
            <person name="Gibbons J."/>
            <person name="Hibbett D."/>
        </authorList>
    </citation>
    <scope>NUCLEOTIDE SEQUENCE [LARGE SCALE GENOMIC DNA]</scope>
    <source>
        <strain evidence="2">ALCF2SS1-6</strain>
    </source>
</reference>
<dbReference type="Proteomes" id="UP000313359">
    <property type="component" value="Unassembled WGS sequence"/>
</dbReference>
<evidence type="ECO:0000256" key="1">
    <source>
        <dbReference type="SAM" id="Phobius"/>
    </source>
</evidence>
<name>A0A5C2T031_9APHY</name>
<feature type="transmembrane region" description="Helical" evidence="1">
    <location>
        <begin position="6"/>
        <end position="23"/>
    </location>
</feature>
<gene>
    <name evidence="2" type="ORF">L227DRAFT_648904</name>
</gene>
<keyword evidence="1" id="KW-0472">Membrane</keyword>
<organism evidence="2 3">
    <name type="scientific">Lentinus tigrinus ALCF2SS1-6</name>
    <dbReference type="NCBI Taxonomy" id="1328759"/>
    <lineage>
        <taxon>Eukaryota</taxon>
        <taxon>Fungi</taxon>
        <taxon>Dikarya</taxon>
        <taxon>Basidiomycota</taxon>
        <taxon>Agaricomycotina</taxon>
        <taxon>Agaricomycetes</taxon>
        <taxon>Polyporales</taxon>
        <taxon>Polyporaceae</taxon>
        <taxon>Lentinus</taxon>
    </lineage>
</organism>
<accession>A0A5C2T031</accession>
<evidence type="ECO:0000313" key="3">
    <source>
        <dbReference type="Proteomes" id="UP000313359"/>
    </source>
</evidence>
<protein>
    <submittedName>
        <fullName evidence="2">Uncharacterized protein</fullName>
    </submittedName>
</protein>
<dbReference type="AlphaFoldDB" id="A0A5C2T031"/>
<dbReference type="EMBL" id="ML122251">
    <property type="protein sequence ID" value="RPD66126.1"/>
    <property type="molecule type" value="Genomic_DNA"/>
</dbReference>
<sequence>MGVTVGIIALVIIIIGGVVLVRLRRVTRPMDTIRFDDPIGGPNPGDSDSGSIAYPVEVHHHQYCHRNFTSDGLCNYAHGTPTHHTPGGHDHVTHVHIDHVFDTSQHS</sequence>
<keyword evidence="3" id="KW-1185">Reference proteome</keyword>
<proteinExistence type="predicted"/>
<keyword evidence="1" id="KW-1133">Transmembrane helix</keyword>
<keyword evidence="1" id="KW-0812">Transmembrane</keyword>